<evidence type="ECO:0000256" key="2">
    <source>
        <dbReference type="SAM" id="SignalP"/>
    </source>
</evidence>
<feature type="signal peptide" evidence="2">
    <location>
        <begin position="1"/>
        <end position="16"/>
    </location>
</feature>
<name>A0A4Y2HQR6_ARAVE</name>
<feature type="chain" id="PRO_5021246374" evidence="2">
    <location>
        <begin position="17"/>
        <end position="1349"/>
    </location>
</feature>
<evidence type="ECO:0000256" key="1">
    <source>
        <dbReference type="SAM" id="MobiDB-lite"/>
    </source>
</evidence>
<sequence>MLTIVVAAFFFCTALATKFISPASRCGRDPRRCLLLSSNPPQPRRAQESAETREINTWYPIPRQKVLFDTRKNSEAGFATNFNKLVPRGADGYPHANDFQRGGRLLEKGEAVEEFGIRFRSLTDGENKGGTANRMGGMERLAKWNDTAGGGAISFALNNTVKKSNAEFRSADTYRVNNSFVKTNKLGTSLTTEKPIEESEEFLNIRAMDGSVNPVPSYEFPREYLNTENKQEKPDDTLYVSAFPGIFQKSLPTEIFNPADLESYSLNANSAVDERNHNLEFPELNKEDNKNNINKGIGSTGNDYAGLKFPGHASFVNFSADNKANADGVLSGYDKMRNIDISKAESKTFKPKLTNERNKSDTIYRPLDRSEIKDDGKKVKYIKTGLDRNYQLELNLPEYRPIGSLGPYKIVKLNGSQFPEVIATLHLEISDAKPMRQNREARDVNHILSQSTKLFQNKTNQDKNSLNSASLPAICESTTCLEEKSNLNIKDSDSQFHKMLSETKVPASFKRRRSTDVLKTSQVRYISDFYSKKILKHNKRSARGADSRETGKLHQTEATDLKKEDFGAISVSDNVSVATESWKSYQTGTLVGDEVTTPPSLSNEVSPKNDSVPKFDVEGRKKFELQIDEEDSLDKDLGALKMETGIGDQLRNDIKEGEPNGGQYIYIRLRNLHSSLKELGKSGRHKIRGKERSRYLRMPLQKVRDVHSNKFNSSQKTLERDRSAKYEDYVDSENGTLSVNPTPNPNYFKNELSISGNPHSNNSESGYAKNTFTLPKLTDLGLNQEEETNTRVKYKFQHNGTDKTVNKSRSPILFHYLERKHESTKDEIITELNNRDGDLWNFSGRKIANKNSEFISSQNESYVSSPYRNLNFTKILNVNRQKRQLQSVIFEKQLSGINSKRRNTLYRQDNSNSERAANVFFRKNILPSRNARMNSVNFLKSPNHVELSVFQFPYHSDYSKLPTDHIQNKYLSRSRKIRDLLRNADRLNRWRILGRSATPGKSLTFLSYPEKLASSQQDVPRPTIRLRNWIRTNIYKDRQPTRISRNLRNSPEIQRKDPEIALYFVLSPDEQRVIKSSTEVERPALLAKVRISQRETEGKPNVGKQFARYVNGESSENGTQITDDWLNSQWIYINALGREQGNSNDETTEVPYLTIRPRFPNIFGTTPAPVTTTTKKTTTTKTTTTKATTTTNKPTSTSTEPTKDPWEDIQNIPSSHKHWEIPNEQWGINSHWNKNYNQWNTAKMPWNFPDGHWEMARRPWYPTNDPWRRDKKPWNSHQDTWKETKQHWTPPVDPWKETKQPWTPPVDPWEKDKKPWDTPNSAWEKENKQWNPPNDPWKPPTDPWKPPTD</sequence>
<feature type="region of interest" description="Disordered" evidence="1">
    <location>
        <begin position="593"/>
        <end position="613"/>
    </location>
</feature>
<dbReference type="Proteomes" id="UP000499080">
    <property type="component" value="Unassembled WGS sequence"/>
</dbReference>
<dbReference type="EMBL" id="BGPR01002100">
    <property type="protein sequence ID" value="GBM67764.1"/>
    <property type="molecule type" value="Genomic_DNA"/>
</dbReference>
<protein>
    <submittedName>
        <fullName evidence="3">Uncharacterized protein</fullName>
    </submittedName>
</protein>
<feature type="compositionally biased region" description="Low complexity" evidence="1">
    <location>
        <begin position="1165"/>
        <end position="1200"/>
    </location>
</feature>
<proteinExistence type="predicted"/>
<feature type="compositionally biased region" description="Basic and acidic residues" evidence="1">
    <location>
        <begin position="717"/>
        <end position="726"/>
    </location>
</feature>
<feature type="non-terminal residue" evidence="3">
    <location>
        <position position="1349"/>
    </location>
</feature>
<feature type="region of interest" description="Disordered" evidence="1">
    <location>
        <begin position="707"/>
        <end position="726"/>
    </location>
</feature>
<feature type="region of interest" description="Disordered" evidence="1">
    <location>
        <begin position="1161"/>
        <end position="1207"/>
    </location>
</feature>
<keyword evidence="2" id="KW-0732">Signal</keyword>
<organism evidence="3 4">
    <name type="scientific">Araneus ventricosus</name>
    <name type="common">Orbweaver spider</name>
    <name type="synonym">Epeira ventricosa</name>
    <dbReference type="NCBI Taxonomy" id="182803"/>
    <lineage>
        <taxon>Eukaryota</taxon>
        <taxon>Metazoa</taxon>
        <taxon>Ecdysozoa</taxon>
        <taxon>Arthropoda</taxon>
        <taxon>Chelicerata</taxon>
        <taxon>Arachnida</taxon>
        <taxon>Araneae</taxon>
        <taxon>Araneomorphae</taxon>
        <taxon>Entelegynae</taxon>
        <taxon>Araneoidea</taxon>
        <taxon>Araneidae</taxon>
        <taxon>Araneus</taxon>
    </lineage>
</organism>
<evidence type="ECO:0000313" key="4">
    <source>
        <dbReference type="Proteomes" id="UP000499080"/>
    </source>
</evidence>
<gene>
    <name evidence="3" type="ORF">AVEN_264777_1</name>
</gene>
<comment type="caution">
    <text evidence="3">The sequence shown here is derived from an EMBL/GenBank/DDBJ whole genome shotgun (WGS) entry which is preliminary data.</text>
</comment>
<accession>A0A4Y2HQR6</accession>
<feature type="region of interest" description="Disordered" evidence="1">
    <location>
        <begin position="1269"/>
        <end position="1349"/>
    </location>
</feature>
<dbReference type="OrthoDB" id="6431285at2759"/>
<feature type="compositionally biased region" description="Polar residues" evidence="1">
    <location>
        <begin position="597"/>
        <end position="609"/>
    </location>
</feature>
<evidence type="ECO:0000313" key="3">
    <source>
        <dbReference type="EMBL" id="GBM67764.1"/>
    </source>
</evidence>
<reference evidence="3 4" key="1">
    <citation type="journal article" date="2019" name="Sci. Rep.">
        <title>Orb-weaving spider Araneus ventricosus genome elucidates the spidroin gene catalogue.</title>
        <authorList>
            <person name="Kono N."/>
            <person name="Nakamura H."/>
            <person name="Ohtoshi R."/>
            <person name="Moran D.A.P."/>
            <person name="Shinohara A."/>
            <person name="Yoshida Y."/>
            <person name="Fujiwara M."/>
            <person name="Mori M."/>
            <person name="Tomita M."/>
            <person name="Arakawa K."/>
        </authorList>
    </citation>
    <scope>NUCLEOTIDE SEQUENCE [LARGE SCALE GENOMIC DNA]</scope>
</reference>
<keyword evidence="4" id="KW-1185">Reference proteome</keyword>
<feature type="compositionally biased region" description="Pro residues" evidence="1">
    <location>
        <begin position="1333"/>
        <end position="1349"/>
    </location>
</feature>